<keyword evidence="3" id="KW-0378">Hydrolase</keyword>
<keyword evidence="4" id="KW-0482">Metalloprotease</keyword>
<comment type="similarity">
    <text evidence="1">Belongs to the peptidase U62 family.</text>
</comment>
<dbReference type="Pfam" id="PF01523">
    <property type="entry name" value="PmbA_TldD_1st"/>
    <property type="match status" value="1"/>
</dbReference>
<dbReference type="InterPro" id="IPR045569">
    <property type="entry name" value="Metalloprtase-TldD/E_C"/>
</dbReference>
<dbReference type="SUPFAM" id="SSF111283">
    <property type="entry name" value="Putative modulator of DNA gyrase, PmbA/TldD"/>
    <property type="match status" value="1"/>
</dbReference>
<dbReference type="InterPro" id="IPR002510">
    <property type="entry name" value="Metalloprtase-TldD/E_N"/>
</dbReference>
<dbReference type="EMBL" id="BHYK01000012">
    <property type="protein sequence ID" value="GCD10742.1"/>
    <property type="molecule type" value="Genomic_DNA"/>
</dbReference>
<dbReference type="Pfam" id="PF19289">
    <property type="entry name" value="PmbA_TldD_3rd"/>
    <property type="match status" value="1"/>
</dbReference>
<dbReference type="GO" id="GO:0005829">
    <property type="term" value="C:cytosol"/>
    <property type="evidence" value="ECO:0007669"/>
    <property type="project" value="TreeGrafter"/>
</dbReference>
<dbReference type="AlphaFoldDB" id="A0A401UMI8"/>
<dbReference type="InterPro" id="IPR025502">
    <property type="entry name" value="TldD"/>
</dbReference>
<evidence type="ECO:0000256" key="4">
    <source>
        <dbReference type="ARBA" id="ARBA00023049"/>
    </source>
</evidence>
<feature type="domain" description="Metalloprotease TldD/E central" evidence="7">
    <location>
        <begin position="114"/>
        <end position="221"/>
    </location>
</feature>
<proteinExistence type="inferred from homology"/>
<evidence type="ECO:0000256" key="3">
    <source>
        <dbReference type="ARBA" id="ARBA00022801"/>
    </source>
</evidence>
<evidence type="ECO:0000256" key="1">
    <source>
        <dbReference type="ARBA" id="ARBA00005836"/>
    </source>
</evidence>
<keyword evidence="2 8" id="KW-0645">Protease</keyword>
<name>A0A401UMI8_9CLOT</name>
<gene>
    <name evidence="8" type="ORF">Ctaglu_23650</name>
</gene>
<dbReference type="GO" id="GO:0006508">
    <property type="term" value="P:proteolysis"/>
    <property type="evidence" value="ECO:0007669"/>
    <property type="project" value="UniProtKB-KW"/>
</dbReference>
<keyword evidence="9" id="KW-1185">Reference proteome</keyword>
<feature type="domain" description="Metalloprotease TldD/E C-terminal" evidence="6">
    <location>
        <begin position="229"/>
        <end position="460"/>
    </location>
</feature>
<feature type="domain" description="Metalloprotease TldD/E N-terminal" evidence="5">
    <location>
        <begin position="23"/>
        <end position="85"/>
    </location>
</feature>
<dbReference type="InterPro" id="IPR051463">
    <property type="entry name" value="Peptidase_U62_metallo"/>
</dbReference>
<organism evidence="8 9">
    <name type="scientific">Clostridium tagluense</name>
    <dbReference type="NCBI Taxonomy" id="360422"/>
    <lineage>
        <taxon>Bacteria</taxon>
        <taxon>Bacillati</taxon>
        <taxon>Bacillota</taxon>
        <taxon>Clostridia</taxon>
        <taxon>Eubacteriales</taxon>
        <taxon>Clostridiaceae</taxon>
        <taxon>Clostridium</taxon>
    </lineage>
</organism>
<evidence type="ECO:0000256" key="2">
    <source>
        <dbReference type="ARBA" id="ARBA00022670"/>
    </source>
</evidence>
<dbReference type="InterPro" id="IPR036059">
    <property type="entry name" value="TldD/PmbA_sf"/>
</dbReference>
<dbReference type="InterPro" id="IPR035068">
    <property type="entry name" value="TldD/PmbA_N"/>
</dbReference>
<dbReference type="PANTHER" id="PTHR30624">
    <property type="entry name" value="UNCHARACTERIZED PROTEIN TLDD AND PMBA"/>
    <property type="match status" value="1"/>
</dbReference>
<sequence length="461" mass="49580">MLSKILIEEVLSKALCTGGDFSEIFLEDTVKNNISMVDGRVDNSVSGREFGIGIRIFKGLNSVYAYTNDASRESLLETACKAAQAVGSINNDICIDINLTERICSNIHPILYVPSTVSNLKKVVEMKKAYTAAKNYSSEIAQVTINYVDVDQKVLIANSEGLLTNDRRIRTRAFIEAVASNGLENQMGYQGPGRKMGFEMFDAINIEEIARQASKTAVTMLHAPICPAGKMPVVIDNAFGGVIFHEACGHALEAAAVAKGNSVFAGKLGEKIASDKVTAIDDGIMPNLWGSINIDDEGTPAKRNVLIKNGILKGYMIDKLNSRRMNMEITGSSRRESYKFAPTSRMTNTFIAPGNDDENDIIATTQQGLYAKQMGGGSVNPVTGEFNFAVVEGYLIKNGKIDTPVRGATLIGKGADILFNIDMVGKNLQHGQGMCGASSGNVPTNVGQPMIRVSEITVGGR</sequence>
<protein>
    <submittedName>
        <fullName evidence="8">Regulatory protease</fullName>
    </submittedName>
</protein>
<evidence type="ECO:0000259" key="7">
    <source>
        <dbReference type="Pfam" id="PF19290"/>
    </source>
</evidence>
<dbReference type="PIRSF" id="PIRSF004919">
    <property type="entry name" value="TldD"/>
    <property type="match status" value="1"/>
</dbReference>
<dbReference type="InterPro" id="IPR045570">
    <property type="entry name" value="Metalloprtase-TldD/E_cen_dom"/>
</dbReference>
<evidence type="ECO:0000313" key="9">
    <source>
        <dbReference type="Proteomes" id="UP000287872"/>
    </source>
</evidence>
<dbReference type="RefSeq" id="WP_125001915.1">
    <property type="nucleotide sequence ID" value="NZ_BHYK01000012.1"/>
</dbReference>
<accession>A0A401UMI8</accession>
<dbReference type="Proteomes" id="UP000287872">
    <property type="component" value="Unassembled WGS sequence"/>
</dbReference>
<dbReference type="Gene3D" id="3.30.2290.10">
    <property type="entry name" value="PmbA/TldD superfamily"/>
    <property type="match status" value="1"/>
</dbReference>
<dbReference type="PANTHER" id="PTHR30624:SF4">
    <property type="entry name" value="METALLOPROTEASE TLDD"/>
    <property type="match status" value="1"/>
</dbReference>
<dbReference type="OrthoDB" id="9803213at2"/>
<reference evidence="8 9" key="1">
    <citation type="submission" date="2018-11" db="EMBL/GenBank/DDBJ databases">
        <title>Genome sequencing and assembly of Clostridium tagluense strain A121.</title>
        <authorList>
            <person name="Murakami T."/>
            <person name="Segawa T."/>
            <person name="Shcherbakova V.A."/>
            <person name="Mori H."/>
            <person name="Yoshimura Y."/>
        </authorList>
    </citation>
    <scope>NUCLEOTIDE SEQUENCE [LARGE SCALE GENOMIC DNA]</scope>
    <source>
        <strain evidence="8 9">A121</strain>
    </source>
</reference>
<evidence type="ECO:0000259" key="5">
    <source>
        <dbReference type="Pfam" id="PF01523"/>
    </source>
</evidence>
<evidence type="ECO:0000313" key="8">
    <source>
        <dbReference type="EMBL" id="GCD10742.1"/>
    </source>
</evidence>
<comment type="caution">
    <text evidence="8">The sequence shown here is derived from an EMBL/GenBank/DDBJ whole genome shotgun (WGS) entry which is preliminary data.</text>
</comment>
<evidence type="ECO:0000259" key="6">
    <source>
        <dbReference type="Pfam" id="PF19289"/>
    </source>
</evidence>
<dbReference type="Pfam" id="PF19290">
    <property type="entry name" value="PmbA_TldD_2nd"/>
    <property type="match status" value="1"/>
</dbReference>
<dbReference type="GO" id="GO:0008237">
    <property type="term" value="F:metallopeptidase activity"/>
    <property type="evidence" value="ECO:0007669"/>
    <property type="project" value="UniProtKB-KW"/>
</dbReference>